<name>A0A3B1CCC4_9ZZZZ</name>
<dbReference type="SUPFAM" id="SSF47384">
    <property type="entry name" value="Homodimeric domain of signal transducing histidine kinase"/>
    <property type="match status" value="1"/>
</dbReference>
<accession>A0A3B1CCC4</accession>
<evidence type="ECO:0000256" key="4">
    <source>
        <dbReference type="ARBA" id="ARBA00022679"/>
    </source>
</evidence>
<dbReference type="FunFam" id="3.30.565.10:FF:000006">
    <property type="entry name" value="Sensor histidine kinase WalK"/>
    <property type="match status" value="1"/>
</dbReference>
<dbReference type="InterPro" id="IPR036097">
    <property type="entry name" value="HisK_dim/P_sf"/>
</dbReference>
<gene>
    <name evidence="8" type="ORF">MNBD_NITROSPINAE05-931</name>
</gene>
<dbReference type="EMBL" id="UOGG01000051">
    <property type="protein sequence ID" value="VAX28116.1"/>
    <property type="molecule type" value="Genomic_DNA"/>
</dbReference>
<dbReference type="Gene3D" id="3.30.565.10">
    <property type="entry name" value="Histidine kinase-like ATPase, C-terminal domain"/>
    <property type="match status" value="1"/>
</dbReference>
<keyword evidence="4" id="KW-0808">Transferase</keyword>
<dbReference type="InterPro" id="IPR005467">
    <property type="entry name" value="His_kinase_dom"/>
</dbReference>
<dbReference type="InterPro" id="IPR036890">
    <property type="entry name" value="HATPase_C_sf"/>
</dbReference>
<evidence type="ECO:0000256" key="2">
    <source>
        <dbReference type="ARBA" id="ARBA00012438"/>
    </source>
</evidence>
<dbReference type="SMART" id="SM00388">
    <property type="entry name" value="HisKA"/>
    <property type="match status" value="1"/>
</dbReference>
<dbReference type="PANTHER" id="PTHR43304">
    <property type="entry name" value="PHYTOCHROME-LIKE PROTEIN CPH1"/>
    <property type="match status" value="1"/>
</dbReference>
<evidence type="ECO:0000313" key="8">
    <source>
        <dbReference type="EMBL" id="VAX28116.1"/>
    </source>
</evidence>
<dbReference type="GO" id="GO:0000155">
    <property type="term" value="F:phosphorelay sensor kinase activity"/>
    <property type="evidence" value="ECO:0007669"/>
    <property type="project" value="InterPro"/>
</dbReference>
<evidence type="ECO:0000256" key="5">
    <source>
        <dbReference type="ARBA" id="ARBA00022777"/>
    </source>
</evidence>
<dbReference type="PRINTS" id="PR00344">
    <property type="entry name" value="BCTRLSENSOR"/>
</dbReference>
<reference evidence="8" key="1">
    <citation type="submission" date="2018-06" db="EMBL/GenBank/DDBJ databases">
        <authorList>
            <person name="Zhirakovskaya E."/>
        </authorList>
    </citation>
    <scope>NUCLEOTIDE SEQUENCE</scope>
</reference>
<evidence type="ECO:0000259" key="7">
    <source>
        <dbReference type="PROSITE" id="PS50109"/>
    </source>
</evidence>
<dbReference type="Gene3D" id="3.30.450.40">
    <property type="match status" value="1"/>
</dbReference>
<keyword evidence="3" id="KW-0597">Phosphoprotein</keyword>
<organism evidence="8">
    <name type="scientific">hydrothermal vent metagenome</name>
    <dbReference type="NCBI Taxonomy" id="652676"/>
    <lineage>
        <taxon>unclassified sequences</taxon>
        <taxon>metagenomes</taxon>
        <taxon>ecological metagenomes</taxon>
    </lineage>
</organism>
<dbReference type="InterPro" id="IPR029016">
    <property type="entry name" value="GAF-like_dom_sf"/>
</dbReference>
<dbReference type="InterPro" id="IPR003594">
    <property type="entry name" value="HATPase_dom"/>
</dbReference>
<dbReference type="SUPFAM" id="SSF55781">
    <property type="entry name" value="GAF domain-like"/>
    <property type="match status" value="1"/>
</dbReference>
<feature type="domain" description="Histidine kinase" evidence="7">
    <location>
        <begin position="237"/>
        <end position="452"/>
    </location>
</feature>
<comment type="catalytic activity">
    <reaction evidence="1">
        <text>ATP + protein L-histidine = ADP + protein N-phospho-L-histidine.</text>
        <dbReference type="EC" id="2.7.13.3"/>
    </reaction>
</comment>
<proteinExistence type="predicted"/>
<dbReference type="Pfam" id="PF00512">
    <property type="entry name" value="HisKA"/>
    <property type="match status" value="1"/>
</dbReference>
<dbReference type="PANTHER" id="PTHR43304:SF1">
    <property type="entry name" value="PAC DOMAIN-CONTAINING PROTEIN"/>
    <property type="match status" value="1"/>
</dbReference>
<dbReference type="SMART" id="SM00387">
    <property type="entry name" value="HATPase_c"/>
    <property type="match status" value="1"/>
</dbReference>
<dbReference type="Pfam" id="PF02518">
    <property type="entry name" value="HATPase_c"/>
    <property type="match status" value="1"/>
</dbReference>
<dbReference type="Gene3D" id="1.10.287.130">
    <property type="match status" value="1"/>
</dbReference>
<evidence type="ECO:0000256" key="3">
    <source>
        <dbReference type="ARBA" id="ARBA00022553"/>
    </source>
</evidence>
<dbReference type="PROSITE" id="PS50109">
    <property type="entry name" value="HIS_KIN"/>
    <property type="match status" value="1"/>
</dbReference>
<evidence type="ECO:0000256" key="6">
    <source>
        <dbReference type="SAM" id="Coils"/>
    </source>
</evidence>
<feature type="coiled-coil region" evidence="6">
    <location>
        <begin position="203"/>
        <end position="230"/>
    </location>
</feature>
<dbReference type="InterPro" id="IPR052162">
    <property type="entry name" value="Sensor_kinase/Photoreceptor"/>
</dbReference>
<dbReference type="InterPro" id="IPR003661">
    <property type="entry name" value="HisK_dim/P_dom"/>
</dbReference>
<keyword evidence="6" id="KW-0175">Coiled coil</keyword>
<evidence type="ECO:0000256" key="1">
    <source>
        <dbReference type="ARBA" id="ARBA00000085"/>
    </source>
</evidence>
<dbReference type="AlphaFoldDB" id="A0A3B1CCC4"/>
<keyword evidence="5" id="KW-0418">Kinase</keyword>
<dbReference type="CDD" id="cd00082">
    <property type="entry name" value="HisKA"/>
    <property type="match status" value="1"/>
</dbReference>
<protein>
    <recommendedName>
        <fullName evidence="2">histidine kinase</fullName>
        <ecNumber evidence="2">2.7.13.3</ecNumber>
    </recommendedName>
</protein>
<dbReference type="InterPro" id="IPR004358">
    <property type="entry name" value="Sig_transdc_His_kin-like_C"/>
</dbReference>
<dbReference type="SUPFAM" id="SSF55874">
    <property type="entry name" value="ATPase domain of HSP90 chaperone/DNA topoisomerase II/histidine kinase"/>
    <property type="match status" value="1"/>
</dbReference>
<sequence>MGNGGMEKDSKEKIKSRMEYLERTNSWYFIALQRLASLGDLHKDFKLYRDPNFLFVSTRKFLDQLLEFQTLAFYLADEPDNQFVLEDCYPESDRDMIEKETRTQIEKGNFAWALRQNRPLIVKDPDSCNEIILHTVATKTRVVGMFVGRFKKNIQKIPIEQLNLISIILSNTAHAIENGSLYKFVRDQNENLEKTVQKRTEILENQAWELKNEIAERAKIEEDLKRSNQDLQDFASIASHDLQEPLRKVIMFGDRLNAQFSPEMDGKALGYLERMTNAASRMQTLINELLLFSRVGSKARPFKTMDLEKTIQEVLSDLESRLNQSQAKVIIEDLPVLDADEVQMRQLFQNLISNALKFHKKGVPPVVAIRSHVNDSGVCEVMVRDNGIGFDEQYAARIFKPFERLHGRSQYEGTGMGLAICRKIVKRHGGTISVKSQPDAGCEFTVALPLKQDKK</sequence>
<dbReference type="EC" id="2.7.13.3" evidence="2"/>